<dbReference type="RefSeq" id="WP_185035987.1">
    <property type="nucleotide sequence ID" value="NZ_BNBN01000015.1"/>
</dbReference>
<evidence type="ECO:0000313" key="2">
    <source>
        <dbReference type="Proteomes" id="UP000540423"/>
    </source>
</evidence>
<comment type="caution">
    <text evidence="1">The sequence shown here is derived from an EMBL/GenBank/DDBJ whole genome shotgun (WGS) entry which is preliminary data.</text>
</comment>
<organism evidence="1 2">
    <name type="scientific">Streptomyces candidus</name>
    <dbReference type="NCBI Taxonomy" id="67283"/>
    <lineage>
        <taxon>Bacteria</taxon>
        <taxon>Bacillati</taxon>
        <taxon>Actinomycetota</taxon>
        <taxon>Actinomycetes</taxon>
        <taxon>Kitasatosporales</taxon>
        <taxon>Streptomycetaceae</taxon>
        <taxon>Streptomyces</taxon>
    </lineage>
</organism>
<dbReference type="EMBL" id="JACHEM010000021">
    <property type="protein sequence ID" value="MBB6439432.1"/>
    <property type="molecule type" value="Genomic_DNA"/>
</dbReference>
<gene>
    <name evidence="1" type="ORF">HNQ79_005944</name>
</gene>
<name>A0A7X0HN57_9ACTN</name>
<protein>
    <submittedName>
        <fullName evidence="1">Uncharacterized protein</fullName>
    </submittedName>
</protein>
<keyword evidence="2" id="KW-1185">Reference proteome</keyword>
<proteinExistence type="predicted"/>
<evidence type="ECO:0000313" key="1">
    <source>
        <dbReference type="EMBL" id="MBB6439432.1"/>
    </source>
</evidence>
<accession>A0A7X0HN57</accession>
<dbReference type="Proteomes" id="UP000540423">
    <property type="component" value="Unassembled WGS sequence"/>
</dbReference>
<reference evidence="1 2" key="1">
    <citation type="submission" date="2020-08" db="EMBL/GenBank/DDBJ databases">
        <title>Genomic Encyclopedia of Type Strains, Phase IV (KMG-IV): sequencing the most valuable type-strain genomes for metagenomic binning, comparative biology and taxonomic classification.</title>
        <authorList>
            <person name="Goeker M."/>
        </authorList>
    </citation>
    <scope>NUCLEOTIDE SEQUENCE [LARGE SCALE GENOMIC DNA]</scope>
    <source>
        <strain evidence="1 2">DSM 40141</strain>
    </source>
</reference>
<sequence length="118" mass="14272">MPYEQDRRPDYGQEDVLVAYHWIPQREAAEQDVPSHRVWNAAHELEGRAWRERQHRVNWGEDSLVDGVFYDFPDPQTLPEQERQTADALLRTQHRWPWLRTRKRLMRTWVTTHPEASS</sequence>
<dbReference type="AlphaFoldDB" id="A0A7X0HN57"/>